<dbReference type="GO" id="GO:0008270">
    <property type="term" value="F:zinc ion binding"/>
    <property type="evidence" value="ECO:0007669"/>
    <property type="project" value="UniProtKB-KW"/>
</dbReference>
<keyword evidence="5" id="KW-0479">Metal-binding</keyword>
<dbReference type="InterPro" id="IPR002110">
    <property type="entry name" value="Ankyrin_rpt"/>
</dbReference>
<evidence type="ECO:0000256" key="11">
    <source>
        <dbReference type="PROSITE-ProRule" id="PRU00023"/>
    </source>
</evidence>
<evidence type="ECO:0000256" key="9">
    <source>
        <dbReference type="ARBA" id="ARBA00022833"/>
    </source>
</evidence>
<sequence length="487" mass="52861">MGQGLSCAGSSYEHGFFSAVQDGHLETVRSAIDEDPSLLRRATIYDRLSALHIAAANGRVEVLTLVLEKYENPDIVNRHKQTPLMLAAMHGRIACVQKLLEAGANILMFDSLNGRTCLHHAAYYGHSNCLQAIISAARSTGVADSWGFARFVNVRDDNGATPLHLAAKQRRPDCVHILLDHGALVCASTGGGYGYPGSTPLHLAAHGGSLDCVRKLLAWGADRLQRDSAGRIPYAVALKRNHGACAALLNPSAAEPLVWPSPLKVISELDPDAKALLEVALTEANKEREKKILEGTKYSLSSPAYWDAAIPDDSSEASDAELCSICFDQVCTIEVKDCGHQMCAHCMLALCCHNKPNPTTLCLPSPSCPFCRSNIARLVVAKTHDKDEGEKGTTSKLRRSRRFHNFSAESSSFKTSAMGSFSKTGRGSGCITDSEDMILKSPITAVEGIHCVCRFLHSEKQKQSNLDVEVAGLWDFFIIMMMIWAQP</sequence>
<dbReference type="SMART" id="SM00248">
    <property type="entry name" value="ANK"/>
    <property type="match status" value="6"/>
</dbReference>
<dbReference type="PROSITE" id="PS00518">
    <property type="entry name" value="ZF_RING_1"/>
    <property type="match status" value="1"/>
</dbReference>
<feature type="repeat" description="ANK" evidence="11">
    <location>
        <begin position="46"/>
        <end position="78"/>
    </location>
</feature>
<dbReference type="EMBL" id="CP097509">
    <property type="protein sequence ID" value="URE14121.1"/>
    <property type="molecule type" value="Genomic_DNA"/>
</dbReference>
<keyword evidence="4" id="KW-0808">Transferase</keyword>
<evidence type="ECO:0000256" key="7">
    <source>
        <dbReference type="ARBA" id="ARBA00022771"/>
    </source>
</evidence>
<dbReference type="InterPro" id="IPR013083">
    <property type="entry name" value="Znf_RING/FYVE/PHD"/>
</dbReference>
<feature type="repeat" description="ANK" evidence="11">
    <location>
        <begin position="113"/>
        <end position="145"/>
    </location>
</feature>
<comment type="catalytic activity">
    <reaction evidence="1">
        <text>S-ubiquitinyl-[E2 ubiquitin-conjugating enzyme]-L-cysteine + [acceptor protein]-L-lysine = [E2 ubiquitin-conjugating enzyme]-L-cysteine + N(6)-ubiquitinyl-[acceptor protein]-L-lysine.</text>
        <dbReference type="EC" id="2.3.2.27"/>
    </reaction>
</comment>
<evidence type="ECO:0000256" key="2">
    <source>
        <dbReference type="ARBA" id="ARBA00004906"/>
    </source>
</evidence>
<accession>A0A9E7KE45</accession>
<feature type="repeat" description="ANK" evidence="11">
    <location>
        <begin position="158"/>
        <end position="190"/>
    </location>
</feature>
<keyword evidence="15" id="KW-1185">Reference proteome</keyword>
<evidence type="ECO:0000256" key="6">
    <source>
        <dbReference type="ARBA" id="ARBA00022737"/>
    </source>
</evidence>
<dbReference type="PANTHER" id="PTHR24128">
    <property type="entry name" value="HOMEOBOX PROTEIN WARIAI"/>
    <property type="match status" value="1"/>
</dbReference>
<feature type="repeat" description="ANK" evidence="11">
    <location>
        <begin position="79"/>
        <end position="111"/>
    </location>
</feature>
<evidence type="ECO:0000313" key="15">
    <source>
        <dbReference type="Proteomes" id="UP001055439"/>
    </source>
</evidence>
<dbReference type="PROSITE" id="PS50089">
    <property type="entry name" value="ZF_RING_2"/>
    <property type="match status" value="1"/>
</dbReference>
<evidence type="ECO:0000313" key="14">
    <source>
        <dbReference type="EMBL" id="URE14121.1"/>
    </source>
</evidence>
<dbReference type="Pfam" id="PF24921">
    <property type="entry name" value="RING_XB3-XBAT31"/>
    <property type="match status" value="1"/>
</dbReference>
<dbReference type="Pfam" id="PF12796">
    <property type="entry name" value="Ank_2"/>
    <property type="match status" value="2"/>
</dbReference>
<gene>
    <name evidence="14" type="ORF">MUK42_12858</name>
</gene>
<dbReference type="EC" id="2.3.2.27" evidence="3"/>
<comment type="pathway">
    <text evidence="2">Protein modification; protein ubiquitination.</text>
</comment>
<dbReference type="Pfam" id="PF00023">
    <property type="entry name" value="Ank"/>
    <property type="match status" value="1"/>
</dbReference>
<evidence type="ECO:0000256" key="8">
    <source>
        <dbReference type="ARBA" id="ARBA00022786"/>
    </source>
</evidence>
<proteinExistence type="predicted"/>
<dbReference type="Proteomes" id="UP001055439">
    <property type="component" value="Chromosome 7"/>
</dbReference>
<dbReference type="InterPro" id="IPR056760">
    <property type="entry name" value="RING_XB3-like"/>
</dbReference>
<dbReference type="Gene3D" id="1.25.40.20">
    <property type="entry name" value="Ankyrin repeat-containing domain"/>
    <property type="match status" value="2"/>
</dbReference>
<keyword evidence="6" id="KW-0677">Repeat</keyword>
<keyword evidence="7 12" id="KW-0863">Zinc-finger</keyword>
<dbReference type="InterPro" id="IPR036770">
    <property type="entry name" value="Ankyrin_rpt-contain_sf"/>
</dbReference>
<keyword evidence="10 11" id="KW-0040">ANK repeat</keyword>
<dbReference type="InterPro" id="IPR017907">
    <property type="entry name" value="Znf_RING_CS"/>
</dbReference>
<evidence type="ECO:0000256" key="4">
    <source>
        <dbReference type="ARBA" id="ARBA00022679"/>
    </source>
</evidence>
<dbReference type="InterPro" id="IPR001841">
    <property type="entry name" value="Znf_RING"/>
</dbReference>
<reference evidence="14" key="1">
    <citation type="submission" date="2022-05" db="EMBL/GenBank/DDBJ databases">
        <title>The Musa troglodytarum L. genome provides insights into the mechanism of non-climacteric behaviour and enrichment of carotenoids.</title>
        <authorList>
            <person name="Wang J."/>
        </authorList>
    </citation>
    <scope>NUCLEOTIDE SEQUENCE</scope>
    <source>
        <tissue evidence="14">Leaf</tissue>
    </source>
</reference>
<keyword evidence="9" id="KW-0862">Zinc</keyword>
<evidence type="ECO:0000259" key="13">
    <source>
        <dbReference type="PROSITE" id="PS50089"/>
    </source>
</evidence>
<dbReference type="PANTHER" id="PTHR24128:SF14">
    <property type="entry name" value="E3 UBIQUITIN-PROTEIN LIGASE XBAT31-RELATED"/>
    <property type="match status" value="1"/>
</dbReference>
<protein>
    <recommendedName>
        <fullName evidence="3">RING-type E3 ubiquitin transferase</fullName>
        <ecNumber evidence="3">2.3.2.27</ecNumber>
    </recommendedName>
</protein>
<dbReference type="SUPFAM" id="SSF57850">
    <property type="entry name" value="RING/U-box"/>
    <property type="match status" value="1"/>
</dbReference>
<dbReference type="OrthoDB" id="194358at2759"/>
<feature type="domain" description="RING-type" evidence="13">
    <location>
        <begin position="323"/>
        <end position="372"/>
    </location>
</feature>
<dbReference type="PROSITE" id="PS50297">
    <property type="entry name" value="ANK_REP_REGION"/>
    <property type="match status" value="3"/>
</dbReference>
<evidence type="ECO:0000256" key="1">
    <source>
        <dbReference type="ARBA" id="ARBA00000900"/>
    </source>
</evidence>
<feature type="repeat" description="ANK" evidence="11">
    <location>
        <begin position="196"/>
        <end position="228"/>
    </location>
</feature>
<dbReference type="PROSITE" id="PS50088">
    <property type="entry name" value="ANK_REPEAT"/>
    <property type="match status" value="5"/>
</dbReference>
<dbReference type="AlphaFoldDB" id="A0A9E7KE45"/>
<dbReference type="Gene3D" id="3.30.40.10">
    <property type="entry name" value="Zinc/RING finger domain, C3HC4 (zinc finger)"/>
    <property type="match status" value="1"/>
</dbReference>
<evidence type="ECO:0000256" key="10">
    <source>
        <dbReference type="ARBA" id="ARBA00023043"/>
    </source>
</evidence>
<organism evidence="14 15">
    <name type="scientific">Musa troglodytarum</name>
    <name type="common">fe'i banana</name>
    <dbReference type="NCBI Taxonomy" id="320322"/>
    <lineage>
        <taxon>Eukaryota</taxon>
        <taxon>Viridiplantae</taxon>
        <taxon>Streptophyta</taxon>
        <taxon>Embryophyta</taxon>
        <taxon>Tracheophyta</taxon>
        <taxon>Spermatophyta</taxon>
        <taxon>Magnoliopsida</taxon>
        <taxon>Liliopsida</taxon>
        <taxon>Zingiberales</taxon>
        <taxon>Musaceae</taxon>
        <taxon>Musa</taxon>
    </lineage>
</organism>
<name>A0A9E7KE45_9LILI</name>
<evidence type="ECO:0000256" key="3">
    <source>
        <dbReference type="ARBA" id="ARBA00012483"/>
    </source>
</evidence>
<dbReference type="GO" id="GO:0061630">
    <property type="term" value="F:ubiquitin protein ligase activity"/>
    <property type="evidence" value="ECO:0007669"/>
    <property type="project" value="UniProtKB-EC"/>
</dbReference>
<evidence type="ECO:0000256" key="5">
    <source>
        <dbReference type="ARBA" id="ARBA00022723"/>
    </source>
</evidence>
<dbReference type="SUPFAM" id="SSF48403">
    <property type="entry name" value="Ankyrin repeat"/>
    <property type="match status" value="1"/>
</dbReference>
<evidence type="ECO:0000256" key="12">
    <source>
        <dbReference type="PROSITE-ProRule" id="PRU00175"/>
    </source>
</evidence>
<keyword evidence="8" id="KW-0833">Ubl conjugation pathway</keyword>